<feature type="region of interest" description="Disordered" evidence="1">
    <location>
        <begin position="1"/>
        <end position="26"/>
    </location>
</feature>
<reference evidence="3" key="1">
    <citation type="submission" date="2013-01" db="EMBL/GenBank/DDBJ databases">
        <title>Draft Genome Sequence of a Mulberry Tree, Morus notabilis C.K. Schneid.</title>
        <authorList>
            <person name="He N."/>
            <person name="Zhao S."/>
        </authorList>
    </citation>
    <scope>NUCLEOTIDE SEQUENCE</scope>
</reference>
<name>W9RXL3_9ROSA</name>
<dbReference type="Proteomes" id="UP000030645">
    <property type="component" value="Unassembled WGS sequence"/>
</dbReference>
<protein>
    <submittedName>
        <fullName evidence="2">Uncharacterized protein</fullName>
    </submittedName>
</protein>
<evidence type="ECO:0000313" key="2">
    <source>
        <dbReference type="EMBL" id="EXB97270.1"/>
    </source>
</evidence>
<proteinExistence type="predicted"/>
<dbReference type="EMBL" id="KE345262">
    <property type="protein sequence ID" value="EXB97270.1"/>
    <property type="molecule type" value="Genomic_DNA"/>
</dbReference>
<dbReference type="AlphaFoldDB" id="W9RXL3"/>
<evidence type="ECO:0000313" key="3">
    <source>
        <dbReference type="Proteomes" id="UP000030645"/>
    </source>
</evidence>
<organism evidence="2 3">
    <name type="scientific">Morus notabilis</name>
    <dbReference type="NCBI Taxonomy" id="981085"/>
    <lineage>
        <taxon>Eukaryota</taxon>
        <taxon>Viridiplantae</taxon>
        <taxon>Streptophyta</taxon>
        <taxon>Embryophyta</taxon>
        <taxon>Tracheophyta</taxon>
        <taxon>Spermatophyta</taxon>
        <taxon>Magnoliopsida</taxon>
        <taxon>eudicotyledons</taxon>
        <taxon>Gunneridae</taxon>
        <taxon>Pentapetalae</taxon>
        <taxon>rosids</taxon>
        <taxon>fabids</taxon>
        <taxon>Rosales</taxon>
        <taxon>Moraceae</taxon>
        <taxon>Moreae</taxon>
        <taxon>Morus</taxon>
    </lineage>
</organism>
<sequence>MRHRTSAVSISDYPPHPLHNREKREPPSSFGSIIFFLSRPLASPPFPISLIVILFFAATASDFRSSTETQVGRWFEAIWKRLGWVCERRRGRWIVGSALRCGGVWGARHFNGCKVEVFGFGS</sequence>
<evidence type="ECO:0000256" key="1">
    <source>
        <dbReference type="SAM" id="MobiDB-lite"/>
    </source>
</evidence>
<accession>W9RXL3</accession>
<keyword evidence="3" id="KW-1185">Reference proteome</keyword>
<gene>
    <name evidence="2" type="ORF">L484_024131</name>
</gene>